<feature type="region of interest" description="Disordered" evidence="1">
    <location>
        <begin position="1"/>
        <end position="23"/>
    </location>
</feature>
<keyword evidence="3" id="KW-1185">Reference proteome</keyword>
<dbReference type="KEGG" id="talb:FTW19_22885"/>
<proteinExistence type="predicted"/>
<gene>
    <name evidence="2" type="ORF">FTW19_22885</name>
</gene>
<evidence type="ECO:0000256" key="1">
    <source>
        <dbReference type="SAM" id="MobiDB-lite"/>
    </source>
</evidence>
<dbReference type="AlphaFoldDB" id="A0A5B9EEW4"/>
<dbReference type="Pfam" id="PF12543">
    <property type="entry name" value="DUF3738"/>
    <property type="match status" value="1"/>
</dbReference>
<protein>
    <submittedName>
        <fullName evidence="2">TIGR03435 family protein</fullName>
    </submittedName>
</protein>
<dbReference type="NCBIfam" id="TIGR03435">
    <property type="entry name" value="Soli_TIGR03435"/>
    <property type="match status" value="1"/>
</dbReference>
<organism evidence="2 3">
    <name type="scientific">Terriglobus albidus</name>
    <dbReference type="NCBI Taxonomy" id="1592106"/>
    <lineage>
        <taxon>Bacteria</taxon>
        <taxon>Pseudomonadati</taxon>
        <taxon>Acidobacteriota</taxon>
        <taxon>Terriglobia</taxon>
        <taxon>Terriglobales</taxon>
        <taxon>Acidobacteriaceae</taxon>
        <taxon>Terriglobus</taxon>
    </lineage>
</organism>
<evidence type="ECO:0000313" key="2">
    <source>
        <dbReference type="EMBL" id="QEE30582.1"/>
    </source>
</evidence>
<dbReference type="InterPro" id="IPR017801">
    <property type="entry name" value="DUF3738"/>
</dbReference>
<sequence length="342" mass="37982">MRFSFQHPEHISPVEGIRGDSSGPSWKPIEPLGLQCAGYLALLRRADASASCMLPSRNDQEEEALMSRVILPIFLILSSAYVYSQQPITTFRYEVVSIHEGQVARDGSLTVNGGVEGVHNGRLELTNWGLQGFLSRAFHLQYDHIEGVPDSLRHAIYVIHAQPGEETNAALKSMTDDEAAKAKLAMMQEILRDRFHLRYHVETREAPSFLLVTGKQPKLRRSTAKPLVDGDERRYNPDDLTQPAIRETCSAHGCALAARGQTIERLAEMIGGQLPGPVVDRTNLSGLWDFELQWSSSYDTSTGQDYLPVEAALAEQLGLKLERGKSPQEFLVVEHVEAPTPN</sequence>
<accession>A0A5B9EEW4</accession>
<dbReference type="OrthoDB" id="9832459at2"/>
<evidence type="ECO:0000313" key="3">
    <source>
        <dbReference type="Proteomes" id="UP000321820"/>
    </source>
</evidence>
<name>A0A5B9EEW4_9BACT</name>
<dbReference type="Proteomes" id="UP000321820">
    <property type="component" value="Chromosome"/>
</dbReference>
<dbReference type="EMBL" id="CP042806">
    <property type="protein sequence ID" value="QEE30582.1"/>
    <property type="molecule type" value="Genomic_DNA"/>
</dbReference>
<reference evidence="2 3" key="1">
    <citation type="submission" date="2019-08" db="EMBL/GenBank/DDBJ databases">
        <title>Complete genome sequence of Terriglobus albidus strain ORNL.</title>
        <authorList>
            <person name="Podar M."/>
        </authorList>
    </citation>
    <scope>NUCLEOTIDE SEQUENCE [LARGE SCALE GENOMIC DNA]</scope>
    <source>
        <strain evidence="2 3">ORNL</strain>
    </source>
</reference>